<sequence length="185" mass="19615">MARRDLDRLLGTGDPPARTPRWFLAAGVVVVALVIATVVVLAVRGTQTRYRDVDFTTAAQTTVSALLLPDARDPDRARQILDSSTGSFRDEFAQSTGAYRTLVTRLGTVATGSVDGVALAGRDGDTAEVLVTAVVLTRSGTGESTPGEADTATAPNRFRLMVRIEPDSSTPNAGELKLSRVEFLP</sequence>
<name>A0AAU4K6G2_9NOCA</name>
<evidence type="ECO:0000256" key="1">
    <source>
        <dbReference type="ARBA" id="ARBA00004370"/>
    </source>
</evidence>
<accession>A0AAU4K6G2</accession>
<dbReference type="PANTHER" id="PTHR37042:SF4">
    <property type="entry name" value="OUTER MEMBRANE PROTEIN RV1973"/>
    <property type="match status" value="1"/>
</dbReference>
<gene>
    <name evidence="4" type="ORF">OG579_07565</name>
</gene>
<keyword evidence="3" id="KW-1133">Transmembrane helix</keyword>
<evidence type="ECO:0000313" key="5">
    <source>
        <dbReference type="Proteomes" id="UP001432128"/>
    </source>
</evidence>
<organism evidence="4 5">
    <name type="scientific">Williamsia herbipolensis</name>
    <dbReference type="NCBI Taxonomy" id="1603258"/>
    <lineage>
        <taxon>Bacteria</taxon>
        <taxon>Bacillati</taxon>
        <taxon>Actinomycetota</taxon>
        <taxon>Actinomycetes</taxon>
        <taxon>Mycobacteriales</taxon>
        <taxon>Nocardiaceae</taxon>
        <taxon>Williamsia</taxon>
    </lineage>
</organism>
<evidence type="ECO:0000313" key="4">
    <source>
        <dbReference type="EMBL" id="WUM21624.1"/>
    </source>
</evidence>
<dbReference type="RefSeq" id="WP_328858638.1">
    <property type="nucleotide sequence ID" value="NZ_CP108021.1"/>
</dbReference>
<dbReference type="EMBL" id="CP108021">
    <property type="protein sequence ID" value="WUM21624.1"/>
    <property type="molecule type" value="Genomic_DNA"/>
</dbReference>
<protein>
    <recommendedName>
        <fullName evidence="6">Mce-associated membrane protein</fullName>
    </recommendedName>
</protein>
<evidence type="ECO:0000256" key="3">
    <source>
        <dbReference type="SAM" id="Phobius"/>
    </source>
</evidence>
<proteinExistence type="predicted"/>
<keyword evidence="2 3" id="KW-0472">Membrane</keyword>
<feature type="transmembrane region" description="Helical" evidence="3">
    <location>
        <begin position="22"/>
        <end position="43"/>
    </location>
</feature>
<dbReference type="GO" id="GO:0016020">
    <property type="term" value="C:membrane"/>
    <property type="evidence" value="ECO:0007669"/>
    <property type="project" value="UniProtKB-SubCell"/>
</dbReference>
<dbReference type="PANTHER" id="PTHR37042">
    <property type="entry name" value="OUTER MEMBRANE PROTEIN RV1973"/>
    <property type="match status" value="1"/>
</dbReference>
<evidence type="ECO:0000256" key="2">
    <source>
        <dbReference type="ARBA" id="ARBA00023136"/>
    </source>
</evidence>
<dbReference type="AlphaFoldDB" id="A0AAU4K6G2"/>
<keyword evidence="3" id="KW-0812">Transmembrane</keyword>
<keyword evidence="5" id="KW-1185">Reference proteome</keyword>
<evidence type="ECO:0008006" key="6">
    <source>
        <dbReference type="Google" id="ProtNLM"/>
    </source>
</evidence>
<comment type="subcellular location">
    <subcellularLocation>
        <location evidence="1">Membrane</location>
    </subcellularLocation>
</comment>
<dbReference type="KEGG" id="whr:OG579_07565"/>
<dbReference type="Proteomes" id="UP001432128">
    <property type="component" value="Chromosome"/>
</dbReference>
<reference evidence="4 5" key="1">
    <citation type="submission" date="2022-10" db="EMBL/GenBank/DDBJ databases">
        <title>The complete genomes of actinobacterial strains from the NBC collection.</title>
        <authorList>
            <person name="Joergensen T.S."/>
            <person name="Alvarez Arevalo M."/>
            <person name="Sterndorff E.B."/>
            <person name="Faurdal D."/>
            <person name="Vuksanovic O."/>
            <person name="Mourched A.-S."/>
            <person name="Charusanti P."/>
            <person name="Shaw S."/>
            <person name="Blin K."/>
            <person name="Weber T."/>
        </authorList>
    </citation>
    <scope>NUCLEOTIDE SEQUENCE [LARGE SCALE GENOMIC DNA]</scope>
    <source>
        <strain evidence="4 5">NBC_00319</strain>
    </source>
</reference>